<dbReference type="InterPro" id="IPR057596">
    <property type="entry name" value="RDRP_core"/>
</dbReference>
<sequence length="786" mass="86435">MKRKARIPAAGVTLLGIADEFGYLKEGEVFVQVEQVELGQVRRRILTGRKLVGRSPTIDPSDITMVQCKKPPPGHPLLQLRNVVVFNTCTPVQPLPRRLGGGDLDGDLYTIYEDERLFPPTPQPEVVFHNKVKPFEVPRACNVHDLADFFADFILNDFTGLVSSLHLRISDASEAGAADPRCKTLARLHSQATDFRKTGVAVKRQQLPNMHEPIVPDFLAQSEKRQGKLVYSSIRALGYLYRAVSWGDTDTPSLDENTDPETGLERVKDDAWLGDDGDEHDRDQSFSEIGSDYSGMMQEQEQTFTNSVHATMGAGTAPAFSATSSSTATALPSLASRISGLAVPSMAGSQPTSATSMAVAPWQFKDKTFPQFLERIGWTNQHFLSPSKKDADAIQEGHRYIPVFLDFTTELRRLSRKLAEYHPNVARLNAANGAGGQGDGIYLISEVHLLTGRLPWAKVAKRTRTDHDNDLLDSMQSLTSLLRKNLCRISEEAAFGKARRSAESGTASVQAVESNQTAQVKASAASFSRLIGEGTAEAPFELASSDEESSRSNTTGRRSTTPRSQEPPSLTSAASVTRSDFNNGIKRKASREIDDERRSRSHTPTASQLNIQVPDQQQLPRATAEDPSTPTAPLSPASFASQSNTSNDVIQLDEKTVDSLWKACHFFCSPSRPRYSNIYGYNTFMITLTLHLIFMIETLKHLHRTSAGRRYFRRSSNKDKGKAKQVDVKTESVDDGFGDVSGDTVLQGGYDEVADGRDDDYSLTEDTMNALSLGQMIDFSQIGFDG</sequence>
<dbReference type="Pfam" id="PF05183">
    <property type="entry name" value="RdRP"/>
    <property type="match status" value="1"/>
</dbReference>
<dbReference type="EC" id="2.7.7.48" evidence="1"/>
<accession>A0A0F7S139</accession>
<dbReference type="AlphaFoldDB" id="A0A0F7S139"/>
<keyword evidence="5" id="KW-1185">Reference proteome</keyword>
<evidence type="ECO:0000313" key="5">
    <source>
        <dbReference type="Proteomes" id="UP000242770"/>
    </source>
</evidence>
<comment type="similarity">
    <text evidence="1">Belongs to the RdRP family.</text>
</comment>
<gene>
    <name evidence="4" type="primary">SSCI49290.1</name>
</gene>
<keyword evidence="1" id="KW-0696">RNA-directed RNA polymerase</keyword>
<proteinExistence type="inferred from homology"/>
<dbReference type="GO" id="GO:0030422">
    <property type="term" value="P:siRNA processing"/>
    <property type="evidence" value="ECO:0007669"/>
    <property type="project" value="TreeGrafter"/>
</dbReference>
<feature type="compositionally biased region" description="Low complexity" evidence="2">
    <location>
        <begin position="627"/>
        <end position="641"/>
    </location>
</feature>
<protein>
    <recommendedName>
        <fullName evidence="1">RNA-dependent RNA polymerase</fullName>
        <ecNumber evidence="1">2.7.7.48</ecNumber>
    </recommendedName>
</protein>
<dbReference type="GO" id="GO:0003723">
    <property type="term" value="F:RNA binding"/>
    <property type="evidence" value="ECO:0007669"/>
    <property type="project" value="UniProtKB-KW"/>
</dbReference>
<dbReference type="STRING" id="49012.A0A0F7S139"/>
<organism evidence="4 5">
    <name type="scientific">Sporisorium scitamineum</name>
    <dbReference type="NCBI Taxonomy" id="49012"/>
    <lineage>
        <taxon>Eukaryota</taxon>
        <taxon>Fungi</taxon>
        <taxon>Dikarya</taxon>
        <taxon>Basidiomycota</taxon>
        <taxon>Ustilaginomycotina</taxon>
        <taxon>Ustilaginomycetes</taxon>
        <taxon>Ustilaginales</taxon>
        <taxon>Ustilaginaceae</taxon>
        <taxon>Sporisorium</taxon>
    </lineage>
</organism>
<dbReference type="Proteomes" id="UP000242770">
    <property type="component" value="Unassembled WGS sequence"/>
</dbReference>
<evidence type="ECO:0000313" key="4">
    <source>
        <dbReference type="EMBL" id="CDS00717.1"/>
    </source>
</evidence>
<keyword evidence="1" id="KW-0694">RNA-binding</keyword>
<dbReference type="PANTHER" id="PTHR23079">
    <property type="entry name" value="RNA-DEPENDENT RNA POLYMERASE"/>
    <property type="match status" value="1"/>
</dbReference>
<keyword evidence="1" id="KW-0548">Nucleotidyltransferase</keyword>
<dbReference type="PANTHER" id="PTHR23079:SF55">
    <property type="entry name" value="RNA-DIRECTED RNA POLYMERASE"/>
    <property type="match status" value="1"/>
</dbReference>
<evidence type="ECO:0000256" key="1">
    <source>
        <dbReference type="RuleBase" id="RU363098"/>
    </source>
</evidence>
<dbReference type="GO" id="GO:0003968">
    <property type="term" value="F:RNA-directed RNA polymerase activity"/>
    <property type="evidence" value="ECO:0007669"/>
    <property type="project" value="UniProtKB-KW"/>
</dbReference>
<feature type="compositionally biased region" description="Polar residues" evidence="2">
    <location>
        <begin position="566"/>
        <end position="582"/>
    </location>
</feature>
<feature type="compositionally biased region" description="Low complexity" evidence="2">
    <location>
        <begin position="551"/>
        <end position="564"/>
    </location>
</feature>
<feature type="compositionally biased region" description="Polar residues" evidence="2">
    <location>
        <begin position="602"/>
        <end position="620"/>
    </location>
</feature>
<keyword evidence="1" id="KW-0808">Transferase</keyword>
<reference evidence="5" key="1">
    <citation type="submission" date="2014-06" db="EMBL/GenBank/DDBJ databases">
        <authorList>
            <person name="Berkman P.J."/>
        </authorList>
    </citation>
    <scope>NUCLEOTIDE SEQUENCE [LARGE SCALE GENOMIC DNA]</scope>
</reference>
<comment type="catalytic activity">
    <reaction evidence="1">
        <text>RNA(n) + a ribonucleoside 5'-triphosphate = RNA(n+1) + diphosphate</text>
        <dbReference type="Rhea" id="RHEA:21248"/>
        <dbReference type="Rhea" id="RHEA-COMP:14527"/>
        <dbReference type="Rhea" id="RHEA-COMP:17342"/>
        <dbReference type="ChEBI" id="CHEBI:33019"/>
        <dbReference type="ChEBI" id="CHEBI:61557"/>
        <dbReference type="ChEBI" id="CHEBI:140395"/>
        <dbReference type="EC" id="2.7.7.48"/>
    </reaction>
</comment>
<feature type="domain" description="RDRP core" evidence="3">
    <location>
        <begin position="1"/>
        <end position="244"/>
    </location>
</feature>
<name>A0A0F7S139_9BASI</name>
<feature type="region of interest" description="Disordered" evidence="2">
    <location>
        <begin position="539"/>
        <end position="645"/>
    </location>
</feature>
<evidence type="ECO:0000259" key="3">
    <source>
        <dbReference type="Pfam" id="PF05183"/>
    </source>
</evidence>
<evidence type="ECO:0000256" key="2">
    <source>
        <dbReference type="SAM" id="MobiDB-lite"/>
    </source>
</evidence>
<dbReference type="InterPro" id="IPR007855">
    <property type="entry name" value="RDRP"/>
</dbReference>
<dbReference type="GO" id="GO:0031380">
    <property type="term" value="C:nuclear RNA-directed RNA polymerase complex"/>
    <property type="evidence" value="ECO:0007669"/>
    <property type="project" value="TreeGrafter"/>
</dbReference>
<dbReference type="EMBL" id="CCFA01002911">
    <property type="protein sequence ID" value="CDS00717.1"/>
    <property type="molecule type" value="Genomic_DNA"/>
</dbReference>